<evidence type="ECO:0000256" key="1">
    <source>
        <dbReference type="SAM" id="SignalP"/>
    </source>
</evidence>
<dbReference type="AlphaFoldDB" id="A0A7Y0AEU8"/>
<organism evidence="2 3">
    <name type="scientific">Hymenobacter polaris</name>
    <dbReference type="NCBI Taxonomy" id="2682546"/>
    <lineage>
        <taxon>Bacteria</taxon>
        <taxon>Pseudomonadati</taxon>
        <taxon>Bacteroidota</taxon>
        <taxon>Cytophagia</taxon>
        <taxon>Cytophagales</taxon>
        <taxon>Hymenobacteraceae</taxon>
        <taxon>Hymenobacter</taxon>
    </lineage>
</organism>
<evidence type="ECO:0000313" key="2">
    <source>
        <dbReference type="EMBL" id="NML66086.1"/>
    </source>
</evidence>
<dbReference type="Proteomes" id="UP000559626">
    <property type="component" value="Unassembled WGS sequence"/>
</dbReference>
<reference evidence="2 3" key="1">
    <citation type="submission" date="2020-04" db="EMBL/GenBank/DDBJ databases">
        <title>Hymenobacter polaris sp. nov., isolated from Arctic soil.</title>
        <authorList>
            <person name="Dahal R.H."/>
        </authorList>
    </citation>
    <scope>NUCLEOTIDE SEQUENCE [LARGE SCALE GENOMIC DNA]</scope>
    <source>
        <strain evidence="2 3">RP-2-7</strain>
    </source>
</reference>
<sequence length="259" mass="28393">MKTTLRRGFRLMRWWQPALLGGLLSAYLQPAAAQVLAAADSATVAASVAAATRTYTSALGLETVLYDGAEYVDYKVPGTRGHQFFGGPEAQTGSVVYRGGTFANLPLRYDLVRDQPVLLYPGQAVAIMLVPEKVASFTLGGHRFVRVVGDSLAAGSLPTGFYELLADGPVRLLVRHSKRVFQAIISQALTLEYRQTDALYLRTATATAEVANLKQLLALLPDHQAEVQRYARQQQLSFAPAGRVESAERLLRYYYTLRP</sequence>
<proteinExistence type="predicted"/>
<keyword evidence="1" id="KW-0732">Signal</keyword>
<feature type="signal peptide" evidence="1">
    <location>
        <begin position="1"/>
        <end position="33"/>
    </location>
</feature>
<accession>A0A7Y0AEU8</accession>
<feature type="chain" id="PRO_5031105573" description="DUF4476 domain-containing protein" evidence="1">
    <location>
        <begin position="34"/>
        <end position="259"/>
    </location>
</feature>
<evidence type="ECO:0000313" key="3">
    <source>
        <dbReference type="Proteomes" id="UP000559626"/>
    </source>
</evidence>
<dbReference type="EMBL" id="JABBGH010000002">
    <property type="protein sequence ID" value="NML66086.1"/>
    <property type="molecule type" value="Genomic_DNA"/>
</dbReference>
<dbReference type="RefSeq" id="WP_169531751.1">
    <property type="nucleotide sequence ID" value="NZ_JABBGH010000002.1"/>
</dbReference>
<name>A0A7Y0AEU8_9BACT</name>
<comment type="caution">
    <text evidence="2">The sequence shown here is derived from an EMBL/GenBank/DDBJ whole genome shotgun (WGS) entry which is preliminary data.</text>
</comment>
<evidence type="ECO:0008006" key="4">
    <source>
        <dbReference type="Google" id="ProtNLM"/>
    </source>
</evidence>
<protein>
    <recommendedName>
        <fullName evidence="4">DUF4476 domain-containing protein</fullName>
    </recommendedName>
</protein>
<gene>
    <name evidence="2" type="ORF">HHL22_12805</name>
</gene>
<keyword evidence="3" id="KW-1185">Reference proteome</keyword>